<dbReference type="PATRIC" id="fig|745411.4.peg.586"/>
<proteinExistence type="inferred from homology"/>
<name>K2JRN0_9GAMM</name>
<keyword evidence="4" id="KW-0808">Transferase</keyword>
<evidence type="ECO:0000256" key="2">
    <source>
        <dbReference type="ARBA" id="ARBA00072224"/>
    </source>
</evidence>
<dbReference type="RefSeq" id="WP_008482814.1">
    <property type="nucleotide sequence ID" value="NZ_AMRI01000003.1"/>
</dbReference>
<dbReference type="SUPFAM" id="SSF55729">
    <property type="entry name" value="Acyl-CoA N-acyltransferases (Nat)"/>
    <property type="match status" value="1"/>
</dbReference>
<feature type="domain" description="N-acetyltransferase" evidence="3">
    <location>
        <begin position="6"/>
        <end position="150"/>
    </location>
</feature>
<dbReference type="Pfam" id="PF13673">
    <property type="entry name" value="Acetyltransf_10"/>
    <property type="match status" value="1"/>
</dbReference>
<dbReference type="eggNOG" id="COG2153">
    <property type="taxonomic scope" value="Bacteria"/>
</dbReference>
<dbReference type="AlphaFoldDB" id="K2JRN0"/>
<dbReference type="PROSITE" id="PS51186">
    <property type="entry name" value="GNAT"/>
    <property type="match status" value="1"/>
</dbReference>
<dbReference type="InterPro" id="IPR000182">
    <property type="entry name" value="GNAT_dom"/>
</dbReference>
<dbReference type="InterPro" id="IPR016181">
    <property type="entry name" value="Acyl_CoA_acyltransferase"/>
</dbReference>
<dbReference type="OrthoDB" id="9796171at2"/>
<comment type="caution">
    <text evidence="4">The sequence shown here is derived from an EMBL/GenBank/DDBJ whole genome shotgun (WGS) entry which is preliminary data.</text>
</comment>
<dbReference type="Gene3D" id="3.40.630.30">
    <property type="match status" value="1"/>
</dbReference>
<reference evidence="4 5" key="1">
    <citation type="journal article" date="2012" name="J. Bacteriol.">
        <title>Genome Sequence of Gallaecimonas xiamenensis Type Strain 3-C-1.</title>
        <authorList>
            <person name="Lai Q."/>
            <person name="Wang L."/>
            <person name="Wang W."/>
            <person name="Shao Z."/>
        </authorList>
    </citation>
    <scope>NUCLEOTIDE SEQUENCE [LARGE SCALE GENOMIC DNA]</scope>
    <source>
        <strain evidence="4 5">3-C-1</strain>
    </source>
</reference>
<sequence>MNWDIKHQQQLSAAELYAALALRTAVFVVEQNCPYQEVDGSDLIGDTYHLLAWEQGKLLAYLRILDPALNKGRVIIGRVVTDASARDRKLGHAMMEKALAFIAERFPGLPVKLGAQAHLQGFYGRYGFVAEGEEYLEDGIAHIDMLKTTE</sequence>
<comment type="similarity">
    <text evidence="1">Belongs to the UPF0039 (ElaA) family.</text>
</comment>
<organism evidence="4 5">
    <name type="scientific">Gallaecimonas xiamenensis 3-C-1</name>
    <dbReference type="NCBI Taxonomy" id="745411"/>
    <lineage>
        <taxon>Bacteria</taxon>
        <taxon>Pseudomonadati</taxon>
        <taxon>Pseudomonadota</taxon>
        <taxon>Gammaproteobacteria</taxon>
        <taxon>Enterobacterales</taxon>
        <taxon>Gallaecimonadaceae</taxon>
        <taxon>Gallaecimonas</taxon>
    </lineage>
</organism>
<dbReference type="GO" id="GO:0016747">
    <property type="term" value="F:acyltransferase activity, transferring groups other than amino-acyl groups"/>
    <property type="evidence" value="ECO:0007669"/>
    <property type="project" value="InterPro"/>
</dbReference>
<dbReference type="STRING" id="745411.B3C1_02990"/>
<dbReference type="Proteomes" id="UP000006755">
    <property type="component" value="Unassembled WGS sequence"/>
</dbReference>
<evidence type="ECO:0000256" key="1">
    <source>
        <dbReference type="ARBA" id="ARBA00009623"/>
    </source>
</evidence>
<evidence type="ECO:0000259" key="3">
    <source>
        <dbReference type="PROSITE" id="PS51186"/>
    </source>
</evidence>
<accession>K2JRN0</accession>
<protein>
    <recommendedName>
        <fullName evidence="2">Protein ElaA</fullName>
    </recommendedName>
</protein>
<keyword evidence="5" id="KW-1185">Reference proteome</keyword>
<evidence type="ECO:0000313" key="5">
    <source>
        <dbReference type="Proteomes" id="UP000006755"/>
    </source>
</evidence>
<dbReference type="EMBL" id="AMRI01000003">
    <property type="protein sequence ID" value="EKE77137.1"/>
    <property type="molecule type" value="Genomic_DNA"/>
</dbReference>
<evidence type="ECO:0000313" key="4">
    <source>
        <dbReference type="EMBL" id="EKE77137.1"/>
    </source>
</evidence>
<dbReference type="FunFam" id="3.40.630.30:FF:000035">
    <property type="entry name" value="GNAT family N-acetyltransferase"/>
    <property type="match status" value="1"/>
</dbReference>
<gene>
    <name evidence="4" type="ORF">B3C1_02990</name>
</gene>